<feature type="domain" description="Response regulatory" evidence="8">
    <location>
        <begin position="5"/>
        <end position="119"/>
    </location>
</feature>
<dbReference type="PROSITE" id="PS50110">
    <property type="entry name" value="RESPONSE_REGULATORY"/>
    <property type="match status" value="1"/>
</dbReference>
<gene>
    <name evidence="9" type="ORF">IPJ38_20225</name>
</gene>
<dbReference type="AlphaFoldDB" id="A0A935MSF3"/>
<comment type="caution">
    <text evidence="9">The sequence shown here is derived from an EMBL/GenBank/DDBJ whole genome shotgun (WGS) entry which is preliminary data.</text>
</comment>
<dbReference type="SMART" id="SM00448">
    <property type="entry name" value="REC"/>
    <property type="match status" value="1"/>
</dbReference>
<sequence length="200" mass="22433">MNTPQAHLVDDDEAIRDALSWLLKSRGIPSTTYASAEDFLAAWTPELSGCVVLDMRMTGMTGLDCFDRLQEMNSKMPVIFLTGHGDVPLAVAMLKKGAFDFFEKPLNDNELANRVAEAIEHHAQQRESHASTDSVNRRLSSLTTREKQIMDYVLAGKLNKIIAYELNISMRTVEVHRANIFDKMQVKTAVDLVNLLKPAR</sequence>
<dbReference type="InterPro" id="IPR036388">
    <property type="entry name" value="WH-like_DNA-bd_sf"/>
</dbReference>
<dbReference type="CDD" id="cd17537">
    <property type="entry name" value="REC_FixJ"/>
    <property type="match status" value="1"/>
</dbReference>
<proteinExistence type="predicted"/>
<dbReference type="PANTHER" id="PTHR44688">
    <property type="entry name" value="DNA-BINDING TRANSCRIPTIONAL ACTIVATOR DEVR_DOSR"/>
    <property type="match status" value="1"/>
</dbReference>
<dbReference type="Pfam" id="PF00196">
    <property type="entry name" value="GerE"/>
    <property type="match status" value="1"/>
</dbReference>
<evidence type="ECO:0000256" key="4">
    <source>
        <dbReference type="ARBA" id="ARBA00023125"/>
    </source>
</evidence>
<dbReference type="SUPFAM" id="SSF52172">
    <property type="entry name" value="CheY-like"/>
    <property type="match status" value="1"/>
</dbReference>
<keyword evidence="3" id="KW-0805">Transcription regulation</keyword>
<dbReference type="PANTHER" id="PTHR44688:SF16">
    <property type="entry name" value="DNA-BINDING TRANSCRIPTIONAL ACTIVATOR DEVR_DOSR"/>
    <property type="match status" value="1"/>
</dbReference>
<evidence type="ECO:0000313" key="10">
    <source>
        <dbReference type="Proteomes" id="UP000739411"/>
    </source>
</evidence>
<protein>
    <submittedName>
        <fullName evidence="9">Response regulator transcription factor</fullName>
    </submittedName>
</protein>
<dbReference type="SMART" id="SM00421">
    <property type="entry name" value="HTH_LUXR"/>
    <property type="match status" value="1"/>
</dbReference>
<evidence type="ECO:0000313" key="9">
    <source>
        <dbReference type="EMBL" id="MBK7417078.1"/>
    </source>
</evidence>
<dbReference type="InterPro" id="IPR011006">
    <property type="entry name" value="CheY-like_superfamily"/>
</dbReference>
<name>A0A935MSF3_9RHOO</name>
<keyword evidence="2" id="KW-0902">Two-component regulatory system</keyword>
<dbReference type="Gene3D" id="1.10.10.10">
    <property type="entry name" value="Winged helix-like DNA-binding domain superfamily/Winged helix DNA-binding domain"/>
    <property type="match status" value="1"/>
</dbReference>
<dbReference type="FunFam" id="3.40.50.2300:FF:000018">
    <property type="entry name" value="DNA-binding transcriptional regulator NtrC"/>
    <property type="match status" value="1"/>
</dbReference>
<evidence type="ECO:0000256" key="3">
    <source>
        <dbReference type="ARBA" id="ARBA00023015"/>
    </source>
</evidence>
<dbReference type="PRINTS" id="PR00038">
    <property type="entry name" value="HTHLUXR"/>
</dbReference>
<keyword evidence="4" id="KW-0238">DNA-binding</keyword>
<organism evidence="9 10">
    <name type="scientific">Candidatus Dechloromonas phosphorivorans</name>
    <dbReference type="NCBI Taxonomy" id="2899244"/>
    <lineage>
        <taxon>Bacteria</taxon>
        <taxon>Pseudomonadati</taxon>
        <taxon>Pseudomonadota</taxon>
        <taxon>Betaproteobacteria</taxon>
        <taxon>Rhodocyclales</taxon>
        <taxon>Azonexaceae</taxon>
        <taxon>Dechloromonas</taxon>
    </lineage>
</organism>
<dbReference type="PROSITE" id="PS50043">
    <property type="entry name" value="HTH_LUXR_2"/>
    <property type="match status" value="1"/>
</dbReference>
<dbReference type="CDD" id="cd06170">
    <property type="entry name" value="LuxR_C_like"/>
    <property type="match status" value="1"/>
</dbReference>
<dbReference type="GO" id="GO:0003677">
    <property type="term" value="F:DNA binding"/>
    <property type="evidence" value="ECO:0007669"/>
    <property type="project" value="UniProtKB-KW"/>
</dbReference>
<dbReference type="InterPro" id="IPR000792">
    <property type="entry name" value="Tscrpt_reg_LuxR_C"/>
</dbReference>
<keyword evidence="5" id="KW-0804">Transcription</keyword>
<reference evidence="9 10" key="1">
    <citation type="submission" date="2020-10" db="EMBL/GenBank/DDBJ databases">
        <title>Connecting structure to function with the recovery of over 1000 high-quality activated sludge metagenome-assembled genomes encoding full-length rRNA genes using long-read sequencing.</title>
        <authorList>
            <person name="Singleton C.M."/>
            <person name="Petriglieri F."/>
            <person name="Kristensen J.M."/>
            <person name="Kirkegaard R.H."/>
            <person name="Michaelsen T.Y."/>
            <person name="Andersen M.H."/>
            <person name="Karst S.M."/>
            <person name="Dueholm M.S."/>
            <person name="Nielsen P.H."/>
            <person name="Albertsen M."/>
        </authorList>
    </citation>
    <scope>NUCLEOTIDE SEQUENCE [LARGE SCALE GENOMIC DNA]</scope>
    <source>
        <strain evidence="9">EsbW_18-Q3-R4-48_BATAC.463</strain>
    </source>
</reference>
<evidence type="ECO:0000256" key="2">
    <source>
        <dbReference type="ARBA" id="ARBA00023012"/>
    </source>
</evidence>
<feature type="domain" description="HTH luxR-type" evidence="7">
    <location>
        <begin position="135"/>
        <end position="200"/>
    </location>
</feature>
<dbReference type="Pfam" id="PF00072">
    <property type="entry name" value="Response_reg"/>
    <property type="match status" value="1"/>
</dbReference>
<dbReference type="EMBL" id="JADJMS010000047">
    <property type="protein sequence ID" value="MBK7417078.1"/>
    <property type="molecule type" value="Genomic_DNA"/>
</dbReference>
<accession>A0A935MSF3</accession>
<keyword evidence="1 6" id="KW-0597">Phosphoprotein</keyword>
<dbReference type="Gene3D" id="3.40.50.2300">
    <property type="match status" value="1"/>
</dbReference>
<evidence type="ECO:0000256" key="6">
    <source>
        <dbReference type="PROSITE-ProRule" id="PRU00169"/>
    </source>
</evidence>
<evidence type="ECO:0000259" key="7">
    <source>
        <dbReference type="PROSITE" id="PS50043"/>
    </source>
</evidence>
<evidence type="ECO:0000256" key="5">
    <source>
        <dbReference type="ARBA" id="ARBA00023163"/>
    </source>
</evidence>
<dbReference type="GO" id="GO:0006355">
    <property type="term" value="P:regulation of DNA-templated transcription"/>
    <property type="evidence" value="ECO:0007669"/>
    <property type="project" value="InterPro"/>
</dbReference>
<dbReference type="InterPro" id="IPR001789">
    <property type="entry name" value="Sig_transdc_resp-reg_receiver"/>
</dbReference>
<dbReference type="GO" id="GO:0000160">
    <property type="term" value="P:phosphorelay signal transduction system"/>
    <property type="evidence" value="ECO:0007669"/>
    <property type="project" value="UniProtKB-KW"/>
</dbReference>
<feature type="modified residue" description="4-aspartylphosphate" evidence="6">
    <location>
        <position position="54"/>
    </location>
</feature>
<evidence type="ECO:0000259" key="8">
    <source>
        <dbReference type="PROSITE" id="PS50110"/>
    </source>
</evidence>
<evidence type="ECO:0000256" key="1">
    <source>
        <dbReference type="ARBA" id="ARBA00022553"/>
    </source>
</evidence>
<dbReference type="Proteomes" id="UP000739411">
    <property type="component" value="Unassembled WGS sequence"/>
</dbReference>
<dbReference type="PROSITE" id="PS00622">
    <property type="entry name" value="HTH_LUXR_1"/>
    <property type="match status" value="1"/>
</dbReference>